<sequence length="41" mass="4736">MYLIPFIFNIIPKGSLKMPSERLQTAFVLYVRHNAEGILLT</sequence>
<protein>
    <submittedName>
        <fullName evidence="1">Uncharacterized protein</fullName>
    </submittedName>
</protein>
<proteinExistence type="predicted"/>
<accession>A0A378VXT1</accession>
<evidence type="ECO:0000313" key="1">
    <source>
        <dbReference type="EMBL" id="SUA20991.1"/>
    </source>
</evidence>
<dbReference type="AlphaFoldDB" id="A0A378VXT1"/>
<reference evidence="1" key="1">
    <citation type="submission" date="2018-06" db="EMBL/GenBank/DDBJ databases">
        <authorList>
            <consortium name="Pathogen Informatics"/>
            <person name="Doyle S."/>
        </authorList>
    </citation>
    <scope>NUCLEOTIDE SEQUENCE [LARGE SCALE GENOMIC DNA]</scope>
    <source>
        <strain evidence="1">NCTC11421</strain>
    </source>
</reference>
<gene>
    <name evidence="1" type="ORF">NCTC11421_01096</name>
</gene>
<organism evidence="1">
    <name type="scientific">Neisseria gonorrhoeae</name>
    <dbReference type="NCBI Taxonomy" id="485"/>
    <lineage>
        <taxon>Bacteria</taxon>
        <taxon>Pseudomonadati</taxon>
        <taxon>Pseudomonadota</taxon>
        <taxon>Betaproteobacteria</taxon>
        <taxon>Neisseriales</taxon>
        <taxon>Neisseriaceae</taxon>
        <taxon>Neisseria</taxon>
    </lineage>
</organism>
<name>A0A378VXT1_NEIGO</name>
<dbReference type="EMBL" id="UGRI01000001">
    <property type="protein sequence ID" value="SUA20991.1"/>
    <property type="molecule type" value="Genomic_DNA"/>
</dbReference>